<evidence type="ECO:0000313" key="1">
    <source>
        <dbReference type="EMBL" id="GAH80440.1"/>
    </source>
</evidence>
<protein>
    <submittedName>
        <fullName evidence="1">Uncharacterized protein</fullName>
    </submittedName>
</protein>
<accession>X1JG03</accession>
<name>X1JG03_9ZZZZ</name>
<reference evidence="1" key="1">
    <citation type="journal article" date="2014" name="Front. Microbiol.">
        <title>High frequency of phylogenetically diverse reductive dehalogenase-homologous genes in deep subseafloor sedimentary metagenomes.</title>
        <authorList>
            <person name="Kawai M."/>
            <person name="Futagami T."/>
            <person name="Toyoda A."/>
            <person name="Takaki Y."/>
            <person name="Nishi S."/>
            <person name="Hori S."/>
            <person name="Arai W."/>
            <person name="Tsubouchi T."/>
            <person name="Morono Y."/>
            <person name="Uchiyama I."/>
            <person name="Ito T."/>
            <person name="Fujiyama A."/>
            <person name="Inagaki F."/>
            <person name="Takami H."/>
        </authorList>
    </citation>
    <scope>NUCLEOTIDE SEQUENCE</scope>
    <source>
        <strain evidence="1">Expedition CK06-06</strain>
    </source>
</reference>
<organism evidence="1">
    <name type="scientific">marine sediment metagenome</name>
    <dbReference type="NCBI Taxonomy" id="412755"/>
    <lineage>
        <taxon>unclassified sequences</taxon>
        <taxon>metagenomes</taxon>
        <taxon>ecological metagenomes</taxon>
    </lineage>
</organism>
<dbReference type="EMBL" id="BARU01042031">
    <property type="protein sequence ID" value="GAH80440.1"/>
    <property type="molecule type" value="Genomic_DNA"/>
</dbReference>
<sequence length="48" mass="5798">MEQIQVFSKNKRILPINLKEELLNHDIIEEKYGVLLRNEKNTSIYRLL</sequence>
<proteinExistence type="predicted"/>
<gene>
    <name evidence="1" type="ORF">S03H2_64661</name>
</gene>
<dbReference type="AlphaFoldDB" id="X1JG03"/>
<comment type="caution">
    <text evidence="1">The sequence shown here is derived from an EMBL/GenBank/DDBJ whole genome shotgun (WGS) entry which is preliminary data.</text>
</comment>